<sequence>MLVDSWCVRSIHSAAVLVDYAGNRSMTTAQALAGTGLAAADLEDPEVEIDIAQEFRIVDNILTATGDEPGLGLLAGFSVHLPMLGSLGIALSSCSTVREMAELWARYADLSFAYTRFSLADAGDRVLVRLDSEAVPARVRRFAIERDLALVRTVQRELLSWDVPVERLEVTLPYAPVYEAVGVLLGIADIVYDRPADVLVLRGADLQRPMPQANAVLRRQYERMCERLVERRRARIGLAGQVRALLVRRGGAVDQAAVAADLHMSVRTLRRRLADEGTTFRELVCETTGMLAEELLAAGFTVDTVANRLGYASPSAFTAAFREWTGQTPGRFARAEQIAPRRNGSGPERAKSPNPHRD</sequence>
<protein>
    <submittedName>
        <fullName evidence="6">AraC family transcriptional regulator</fullName>
    </submittedName>
</protein>
<feature type="compositionally biased region" description="Basic and acidic residues" evidence="4">
    <location>
        <begin position="348"/>
        <end position="358"/>
    </location>
</feature>
<dbReference type="SUPFAM" id="SSF46689">
    <property type="entry name" value="Homeodomain-like"/>
    <property type="match status" value="1"/>
</dbReference>
<keyword evidence="3" id="KW-0804">Transcription</keyword>
<gene>
    <name evidence="6" type="ORF">FOH10_10085</name>
</gene>
<evidence type="ECO:0000256" key="2">
    <source>
        <dbReference type="ARBA" id="ARBA00023125"/>
    </source>
</evidence>
<evidence type="ECO:0000256" key="3">
    <source>
        <dbReference type="ARBA" id="ARBA00023163"/>
    </source>
</evidence>
<proteinExistence type="predicted"/>
<evidence type="ECO:0000256" key="4">
    <source>
        <dbReference type="SAM" id="MobiDB-lite"/>
    </source>
</evidence>
<evidence type="ECO:0000256" key="1">
    <source>
        <dbReference type="ARBA" id="ARBA00023015"/>
    </source>
</evidence>
<dbReference type="GO" id="GO:0000976">
    <property type="term" value="F:transcription cis-regulatory region binding"/>
    <property type="evidence" value="ECO:0007669"/>
    <property type="project" value="TreeGrafter"/>
</dbReference>
<reference evidence="6 7" key="1">
    <citation type="submission" date="2019-07" db="EMBL/GenBank/DDBJ databases">
        <title>Complete Genome Sequence and Methylome Analysis of Nocardia otitidis-caviarum NEB252.</title>
        <authorList>
            <person name="Fomenkov A."/>
            <person name="Anton B.P."/>
            <person name="Vincze T."/>
            <person name="Roberts R.J."/>
        </authorList>
    </citation>
    <scope>NUCLEOTIDE SEQUENCE [LARGE SCALE GENOMIC DNA]</scope>
    <source>
        <strain evidence="6 7">NEB252</strain>
    </source>
</reference>
<dbReference type="InterPro" id="IPR018060">
    <property type="entry name" value="HTH_AraC"/>
</dbReference>
<dbReference type="GO" id="GO:0005829">
    <property type="term" value="C:cytosol"/>
    <property type="evidence" value="ECO:0007669"/>
    <property type="project" value="TreeGrafter"/>
</dbReference>
<evidence type="ECO:0000313" key="6">
    <source>
        <dbReference type="EMBL" id="QDP79031.1"/>
    </source>
</evidence>
<organism evidence="6 7">
    <name type="scientific">Nocardia otitidiscaviarum</name>
    <dbReference type="NCBI Taxonomy" id="1823"/>
    <lineage>
        <taxon>Bacteria</taxon>
        <taxon>Bacillati</taxon>
        <taxon>Actinomycetota</taxon>
        <taxon>Actinomycetes</taxon>
        <taxon>Mycobacteriales</taxon>
        <taxon>Nocardiaceae</taxon>
        <taxon>Nocardia</taxon>
    </lineage>
</organism>
<dbReference type="GO" id="GO:0003700">
    <property type="term" value="F:DNA-binding transcription factor activity"/>
    <property type="evidence" value="ECO:0007669"/>
    <property type="project" value="InterPro"/>
</dbReference>
<name>A0A516NJF1_9NOCA</name>
<dbReference type="PROSITE" id="PS01124">
    <property type="entry name" value="HTH_ARAC_FAMILY_2"/>
    <property type="match status" value="1"/>
</dbReference>
<dbReference type="PANTHER" id="PTHR47894">
    <property type="entry name" value="HTH-TYPE TRANSCRIPTIONAL REGULATOR GADX"/>
    <property type="match status" value="1"/>
</dbReference>
<dbReference type="SMART" id="SM00342">
    <property type="entry name" value="HTH_ARAC"/>
    <property type="match status" value="1"/>
</dbReference>
<dbReference type="InterPro" id="IPR032687">
    <property type="entry name" value="AraC-type_N"/>
</dbReference>
<dbReference type="Pfam" id="PF12833">
    <property type="entry name" value="HTH_18"/>
    <property type="match status" value="1"/>
</dbReference>
<dbReference type="InterPro" id="IPR009057">
    <property type="entry name" value="Homeodomain-like_sf"/>
</dbReference>
<dbReference type="EMBL" id="CP041695">
    <property type="protein sequence ID" value="QDP79031.1"/>
    <property type="molecule type" value="Genomic_DNA"/>
</dbReference>
<feature type="region of interest" description="Disordered" evidence="4">
    <location>
        <begin position="332"/>
        <end position="358"/>
    </location>
</feature>
<dbReference type="PANTHER" id="PTHR47894:SF1">
    <property type="entry name" value="HTH-TYPE TRANSCRIPTIONAL REGULATOR VQSM"/>
    <property type="match status" value="1"/>
</dbReference>
<dbReference type="KEGG" id="nod:FOH10_10085"/>
<feature type="domain" description="HTH araC/xylS-type" evidence="5">
    <location>
        <begin position="258"/>
        <end position="335"/>
    </location>
</feature>
<dbReference type="Proteomes" id="UP000317039">
    <property type="component" value="Chromosome"/>
</dbReference>
<evidence type="ECO:0000313" key="7">
    <source>
        <dbReference type="Proteomes" id="UP000317039"/>
    </source>
</evidence>
<dbReference type="Gene3D" id="1.10.10.60">
    <property type="entry name" value="Homeodomain-like"/>
    <property type="match status" value="1"/>
</dbReference>
<dbReference type="Pfam" id="PF12625">
    <property type="entry name" value="Arabinose_bd"/>
    <property type="match status" value="1"/>
</dbReference>
<keyword evidence="1" id="KW-0805">Transcription regulation</keyword>
<dbReference type="AlphaFoldDB" id="A0A516NJF1"/>
<evidence type="ECO:0000259" key="5">
    <source>
        <dbReference type="PROSITE" id="PS01124"/>
    </source>
</evidence>
<accession>A0A516NJF1</accession>
<keyword evidence="2" id="KW-0238">DNA-binding</keyword>